<evidence type="ECO:0000313" key="2">
    <source>
        <dbReference type="EnsemblMetazoa" id="XP_050497360.1"/>
    </source>
</evidence>
<dbReference type="EnsemblMetazoa" id="XM_050641403.1">
    <property type="protein sequence ID" value="XP_050497360.1"/>
    <property type="gene ID" value="LOC126878595"/>
</dbReference>
<feature type="domain" description="MULE transposase" evidence="1">
    <location>
        <begin position="147"/>
        <end position="240"/>
    </location>
</feature>
<keyword evidence="3" id="KW-1185">Reference proteome</keyword>
<protein>
    <recommendedName>
        <fullName evidence="1">MULE transposase domain-containing protein</fullName>
    </recommendedName>
</protein>
<dbReference type="PANTHER" id="PTHR47160:SF10">
    <property type="entry name" value="MULE TRANSPOSASE DOMAIN-CONTAINING PROTEIN"/>
    <property type="match status" value="1"/>
</dbReference>
<dbReference type="Proteomes" id="UP001652700">
    <property type="component" value="Unplaced"/>
</dbReference>
<dbReference type="RefSeq" id="XP_050497360.1">
    <property type="nucleotide sequence ID" value="XM_050641403.1"/>
</dbReference>
<dbReference type="Pfam" id="PF10551">
    <property type="entry name" value="MULE"/>
    <property type="match status" value="1"/>
</dbReference>
<proteinExistence type="predicted"/>
<dbReference type="PANTHER" id="PTHR47160">
    <property type="entry name" value="PUTATIVE-RELATED"/>
    <property type="match status" value="1"/>
</dbReference>
<dbReference type="InterPro" id="IPR018289">
    <property type="entry name" value="MULE_transposase_dom"/>
</dbReference>
<organism evidence="2 3">
    <name type="scientific">Diabrotica virgifera virgifera</name>
    <name type="common">western corn rootworm</name>
    <dbReference type="NCBI Taxonomy" id="50390"/>
    <lineage>
        <taxon>Eukaryota</taxon>
        <taxon>Metazoa</taxon>
        <taxon>Ecdysozoa</taxon>
        <taxon>Arthropoda</taxon>
        <taxon>Hexapoda</taxon>
        <taxon>Insecta</taxon>
        <taxon>Pterygota</taxon>
        <taxon>Neoptera</taxon>
        <taxon>Endopterygota</taxon>
        <taxon>Coleoptera</taxon>
        <taxon>Polyphaga</taxon>
        <taxon>Cucujiformia</taxon>
        <taxon>Chrysomeloidea</taxon>
        <taxon>Chrysomelidae</taxon>
        <taxon>Galerucinae</taxon>
        <taxon>Diabroticina</taxon>
        <taxon>Diabroticites</taxon>
        <taxon>Diabrotica</taxon>
    </lineage>
</organism>
<evidence type="ECO:0000313" key="3">
    <source>
        <dbReference type="Proteomes" id="UP001652700"/>
    </source>
</evidence>
<evidence type="ECO:0000259" key="1">
    <source>
        <dbReference type="Pfam" id="PF10551"/>
    </source>
</evidence>
<reference evidence="2" key="1">
    <citation type="submission" date="2025-05" db="UniProtKB">
        <authorList>
            <consortium name="EnsemblMetazoa"/>
        </authorList>
    </citation>
    <scope>IDENTIFICATION</scope>
</reference>
<sequence>MCKARIHTKNGEIIKKVNLHSHDASAVDVEVAQIVTTIKRRAEDTMEGTIQVVNECLNNTSQASQARLPNSCALRKTIRRKCNEIQAAPPNPVNLEELRIPEHYRIYEVSDGVEENFLLADNGEGPNRILIFGRDSWLQHLKTSPIWFADGTFSIAPQLFSQVYTVMATKNNGVHPIFYALLPNKSRATYSRMFDLIKILKPNLSPTAIHCDVEQATFSAMKDCFPGLNINGCFFHLAQNMKKHVAQLGHLTEYNNDAQFALNYKMVTSLAFVPVRHLDQAIDVLGNALPVALQPLLDWFEDNYAGRMNRRGDGRRPTLFPQEMWNLYQRTMNREDQTNNYAEAAHRRLQTELGVDHPTIWKFIDSLRKVQKGRDVHYEQLVAGNLPPLKKNIRTRMSEF</sequence>
<accession>A0ABM5JHE5</accession>
<name>A0ABM5JHE5_DIAVI</name>
<dbReference type="GeneID" id="126878595"/>